<accession>A0A3P8ME14</accession>
<evidence type="ECO:0000256" key="1">
    <source>
        <dbReference type="SAM" id="Phobius"/>
    </source>
</evidence>
<sequence>MKDKKHLIETLITELILYVFMFLLMLYCLIYNFTRLVVSIRIILMPTELYNSLFFVLSIIIIFALFFKRCWSQNYYSIKSLF</sequence>
<feature type="transmembrane region" description="Helical" evidence="1">
    <location>
        <begin position="12"/>
        <end position="33"/>
    </location>
</feature>
<evidence type="ECO:0000313" key="2">
    <source>
        <dbReference type="EMBL" id="VDR42500.1"/>
    </source>
</evidence>
<organism evidence="2 3">
    <name type="scientific">Mycoplasmopsis caviae</name>
    <dbReference type="NCBI Taxonomy" id="55603"/>
    <lineage>
        <taxon>Bacteria</taxon>
        <taxon>Bacillati</taxon>
        <taxon>Mycoplasmatota</taxon>
        <taxon>Mycoplasmoidales</taxon>
        <taxon>Metamycoplasmataceae</taxon>
        <taxon>Mycoplasmopsis</taxon>
    </lineage>
</organism>
<reference evidence="2 3" key="1">
    <citation type="submission" date="2018-12" db="EMBL/GenBank/DDBJ databases">
        <authorList>
            <consortium name="Pathogen Informatics"/>
        </authorList>
    </citation>
    <scope>NUCLEOTIDE SEQUENCE [LARGE SCALE GENOMIC DNA]</scope>
    <source>
        <strain evidence="2 3">NCTC10126</strain>
    </source>
</reference>
<keyword evidence="1" id="KW-0472">Membrane</keyword>
<dbReference type="Proteomes" id="UP000280036">
    <property type="component" value="Unassembled WGS sequence"/>
</dbReference>
<dbReference type="AlphaFoldDB" id="A0A3P8ME14"/>
<feature type="transmembrane region" description="Helical" evidence="1">
    <location>
        <begin position="53"/>
        <end position="71"/>
    </location>
</feature>
<gene>
    <name evidence="2" type="ORF">NCTC10126_01025</name>
</gene>
<keyword evidence="1" id="KW-1133">Transmembrane helix</keyword>
<keyword evidence="1" id="KW-0812">Transmembrane</keyword>
<proteinExistence type="predicted"/>
<dbReference type="EMBL" id="UZVY01000003">
    <property type="protein sequence ID" value="VDR42500.1"/>
    <property type="molecule type" value="Genomic_DNA"/>
</dbReference>
<evidence type="ECO:0000313" key="3">
    <source>
        <dbReference type="Proteomes" id="UP000280036"/>
    </source>
</evidence>
<protein>
    <submittedName>
        <fullName evidence="2">Uncharacterized protein</fullName>
    </submittedName>
</protein>
<name>A0A3P8ME14_9BACT</name>